<keyword evidence="8" id="KW-1185">Reference proteome</keyword>
<reference evidence="7 8" key="1">
    <citation type="submission" date="2019-06" db="EMBL/GenBank/DDBJ databases">
        <title>A chromosomal-level reference genome of Carpinus fangiana (Coryloideae, Betulaceae).</title>
        <authorList>
            <person name="Yang X."/>
            <person name="Wang Z."/>
            <person name="Zhang L."/>
            <person name="Hao G."/>
            <person name="Liu J."/>
            <person name="Yang Y."/>
        </authorList>
    </citation>
    <scope>NUCLEOTIDE SEQUENCE [LARGE SCALE GENOMIC DNA]</scope>
    <source>
        <strain evidence="7">Cfa_2016G</strain>
        <tissue evidence="7">Leaf</tissue>
    </source>
</reference>
<dbReference type="InterPro" id="IPR036390">
    <property type="entry name" value="WH_DNA-bd_sf"/>
</dbReference>
<evidence type="ECO:0000256" key="3">
    <source>
        <dbReference type="ARBA" id="ARBA00022691"/>
    </source>
</evidence>
<dbReference type="InterPro" id="IPR036388">
    <property type="entry name" value="WH-like_DNA-bd_sf"/>
</dbReference>
<feature type="domain" description="O-methyltransferase C-terminal" evidence="5">
    <location>
        <begin position="142"/>
        <end position="210"/>
    </location>
</feature>
<evidence type="ECO:0000313" key="8">
    <source>
        <dbReference type="Proteomes" id="UP000327013"/>
    </source>
</evidence>
<keyword evidence="2" id="KW-0808">Transferase</keyword>
<protein>
    <recommendedName>
        <fullName evidence="9">O-methyltransferase domain-containing protein</fullName>
    </recommendedName>
</protein>
<dbReference type="SUPFAM" id="SSF46785">
    <property type="entry name" value="Winged helix' DNA-binding domain"/>
    <property type="match status" value="1"/>
</dbReference>
<dbReference type="SUPFAM" id="SSF53335">
    <property type="entry name" value="S-adenosyl-L-methionine-dependent methyltransferases"/>
    <property type="match status" value="1"/>
</dbReference>
<evidence type="ECO:0000259" key="5">
    <source>
        <dbReference type="Pfam" id="PF00891"/>
    </source>
</evidence>
<evidence type="ECO:0008006" key="9">
    <source>
        <dbReference type="Google" id="ProtNLM"/>
    </source>
</evidence>
<proteinExistence type="predicted"/>
<dbReference type="GO" id="GO:0032259">
    <property type="term" value="P:methylation"/>
    <property type="evidence" value="ECO:0007669"/>
    <property type="project" value="UniProtKB-KW"/>
</dbReference>
<dbReference type="InterPro" id="IPR029063">
    <property type="entry name" value="SAM-dependent_MTases_sf"/>
</dbReference>
<organism evidence="7 8">
    <name type="scientific">Carpinus fangiana</name>
    <dbReference type="NCBI Taxonomy" id="176857"/>
    <lineage>
        <taxon>Eukaryota</taxon>
        <taxon>Viridiplantae</taxon>
        <taxon>Streptophyta</taxon>
        <taxon>Embryophyta</taxon>
        <taxon>Tracheophyta</taxon>
        <taxon>Spermatophyta</taxon>
        <taxon>Magnoliopsida</taxon>
        <taxon>eudicotyledons</taxon>
        <taxon>Gunneridae</taxon>
        <taxon>Pentapetalae</taxon>
        <taxon>rosids</taxon>
        <taxon>fabids</taxon>
        <taxon>Fagales</taxon>
        <taxon>Betulaceae</taxon>
        <taxon>Carpinus</taxon>
    </lineage>
</organism>
<dbReference type="PIRSF" id="PIRSF005739">
    <property type="entry name" value="O-mtase"/>
    <property type="match status" value="1"/>
</dbReference>
<keyword evidence="1" id="KW-0489">Methyltransferase</keyword>
<dbReference type="Proteomes" id="UP000327013">
    <property type="component" value="Chromosome 6"/>
</dbReference>
<dbReference type="GO" id="GO:0046983">
    <property type="term" value="F:protein dimerization activity"/>
    <property type="evidence" value="ECO:0007669"/>
    <property type="project" value="InterPro"/>
</dbReference>
<accession>A0A5N6REH5</accession>
<dbReference type="AlphaFoldDB" id="A0A5N6REH5"/>
<sequence length="330" mass="36308">MEFTGKHSSSSSQDEVEEAISYASVLSSSFIFPMVLNACIELKLLEIISKAGPDVQLSPYTIASHLPTRNPQAPVVLDRMLHLLASYSLLTCSVHTLDDGKVQRRYGLTLAGNCFVRSVDRGSLVPLSLFSRHQAVMDIRFHLKDVVLEGGSAFEKAHGMPIYEYKTVVDPTFGEGFDEGMGQQSILIMKQILKKYKGFEGLSSLVDVGGVEHVGGNMFEEVPKGDAIMLKQILHNWEDEECVEILRNCYKALGEGRKVIVINPFAPPVAPETTVVGRFASQYDSIMFSMLGGGKERTEMEFKALALAAGFSSSRLACSACGFWLMEFTK</sequence>
<dbReference type="InterPro" id="IPR001077">
    <property type="entry name" value="COMT_C"/>
</dbReference>
<name>A0A5N6REH5_9ROSI</name>
<feature type="domain" description="O-methyltransferase C-terminal" evidence="5">
    <location>
        <begin position="211"/>
        <end position="312"/>
    </location>
</feature>
<dbReference type="PROSITE" id="PS51683">
    <property type="entry name" value="SAM_OMT_II"/>
    <property type="match status" value="1"/>
</dbReference>
<dbReference type="Gene3D" id="3.40.50.150">
    <property type="entry name" value="Vaccinia Virus protein VP39"/>
    <property type="match status" value="2"/>
</dbReference>
<dbReference type="OrthoDB" id="1606438at2759"/>
<dbReference type="FunFam" id="1.10.10.10:FF:000357">
    <property type="entry name" value="Caffeic acid 3-O-methyltransferase"/>
    <property type="match status" value="1"/>
</dbReference>
<dbReference type="EMBL" id="CM017326">
    <property type="protein sequence ID" value="KAE8077423.1"/>
    <property type="molecule type" value="Genomic_DNA"/>
</dbReference>
<evidence type="ECO:0000256" key="1">
    <source>
        <dbReference type="ARBA" id="ARBA00022603"/>
    </source>
</evidence>
<dbReference type="Pfam" id="PF08100">
    <property type="entry name" value="Dimerisation"/>
    <property type="match status" value="1"/>
</dbReference>
<evidence type="ECO:0000256" key="4">
    <source>
        <dbReference type="PIRSR" id="PIRSR005739-1"/>
    </source>
</evidence>
<feature type="active site" description="Proton acceptor" evidence="4">
    <location>
        <position position="235"/>
    </location>
</feature>
<evidence type="ECO:0000313" key="7">
    <source>
        <dbReference type="EMBL" id="KAE8077423.1"/>
    </source>
</evidence>
<gene>
    <name evidence="7" type="ORF">FH972_015988</name>
</gene>
<dbReference type="PANTHER" id="PTHR11746">
    <property type="entry name" value="O-METHYLTRANSFERASE"/>
    <property type="match status" value="1"/>
</dbReference>
<evidence type="ECO:0000259" key="6">
    <source>
        <dbReference type="Pfam" id="PF08100"/>
    </source>
</evidence>
<dbReference type="Gene3D" id="1.10.10.10">
    <property type="entry name" value="Winged helix-like DNA-binding domain superfamily/Winged helix DNA-binding domain"/>
    <property type="match status" value="1"/>
</dbReference>
<feature type="domain" description="O-methyltransferase dimerisation" evidence="6">
    <location>
        <begin position="26"/>
        <end position="118"/>
    </location>
</feature>
<evidence type="ECO:0000256" key="2">
    <source>
        <dbReference type="ARBA" id="ARBA00022679"/>
    </source>
</evidence>
<dbReference type="InterPro" id="IPR016461">
    <property type="entry name" value="COMT-like"/>
</dbReference>
<keyword evidence="3" id="KW-0949">S-adenosyl-L-methionine</keyword>
<dbReference type="InterPro" id="IPR012967">
    <property type="entry name" value="COMT_dimerisation"/>
</dbReference>
<dbReference type="Pfam" id="PF00891">
    <property type="entry name" value="Methyltransf_2"/>
    <property type="match status" value="2"/>
</dbReference>
<dbReference type="GO" id="GO:0008171">
    <property type="term" value="F:O-methyltransferase activity"/>
    <property type="evidence" value="ECO:0007669"/>
    <property type="project" value="InterPro"/>
</dbReference>